<evidence type="ECO:0000259" key="2">
    <source>
        <dbReference type="Pfam" id="PF01261"/>
    </source>
</evidence>
<evidence type="ECO:0000256" key="1">
    <source>
        <dbReference type="ARBA" id="ARBA00023235"/>
    </source>
</evidence>
<dbReference type="InterPro" id="IPR050417">
    <property type="entry name" value="Sugar_Epim/Isomerase"/>
</dbReference>
<dbReference type="AlphaFoldDB" id="A0A5B8RHB5"/>
<dbReference type="InterPro" id="IPR036237">
    <property type="entry name" value="Xyl_isomerase-like_sf"/>
</dbReference>
<gene>
    <name evidence="3" type="primary">otnI</name>
    <name evidence="3" type="ORF">KBTEX_02627</name>
</gene>
<dbReference type="FunFam" id="3.20.20.150:FF:000007">
    <property type="entry name" value="Hydroxypyruvate isomerase"/>
    <property type="match status" value="1"/>
</dbReference>
<dbReference type="InterPro" id="IPR053398">
    <property type="entry name" value="HPT_OtnI_isomerases"/>
</dbReference>
<sequence length="267" mass="29572">MVRLAANLSMMFREQPFLDRFEAAAQAGFSGIEYLFPYDHAAADIRRCLEAFGLQQVLFNLPAGDWEKGERGLAGIPGREADFRAALMTALDYAQALGCPRLHVMAGVIPEGADEAECVRVYERNLGLAARLAEKAGCEVLIEPINTRDMPGYLLNTQAMAQEVISRVGAGNLRLQFDIYHCQIMEGDLTRTLERVWPLLSHVQIAGVPDRHEPDGGEVSYRWLLNHLAALGYDGWVGCEYVPRGDTTAGLSWARDWGYLAQTPEEG</sequence>
<dbReference type="NCBIfam" id="NF043033">
    <property type="entry name" value="OxoTetrIsom"/>
    <property type="match status" value="1"/>
</dbReference>
<dbReference type="InterPro" id="IPR026040">
    <property type="entry name" value="HyI-like"/>
</dbReference>
<name>A0A5B8RHB5_9ZZZZ</name>
<dbReference type="PANTHER" id="PTHR43489:SF6">
    <property type="entry name" value="HYDROXYPYRUVATE ISOMERASE-RELATED"/>
    <property type="match status" value="1"/>
</dbReference>
<protein>
    <submittedName>
        <fullName evidence="3">2-oxo-tetronate isomerase</fullName>
    </submittedName>
</protein>
<feature type="domain" description="Xylose isomerase-like TIM barrel" evidence="2">
    <location>
        <begin position="21"/>
        <end position="256"/>
    </location>
</feature>
<dbReference type="GO" id="GO:0046487">
    <property type="term" value="P:glyoxylate metabolic process"/>
    <property type="evidence" value="ECO:0007669"/>
    <property type="project" value="TreeGrafter"/>
</dbReference>
<dbReference type="Gene3D" id="3.20.20.150">
    <property type="entry name" value="Divalent-metal-dependent TIM barrel enzymes"/>
    <property type="match status" value="1"/>
</dbReference>
<proteinExistence type="predicted"/>
<dbReference type="EMBL" id="MN079135">
    <property type="protein sequence ID" value="QEA06295.1"/>
    <property type="molecule type" value="Genomic_DNA"/>
</dbReference>
<dbReference type="PIRSF" id="PIRSF006241">
    <property type="entry name" value="HyI"/>
    <property type="match status" value="1"/>
</dbReference>
<organism evidence="3">
    <name type="scientific">uncultured organism</name>
    <dbReference type="NCBI Taxonomy" id="155900"/>
    <lineage>
        <taxon>unclassified sequences</taxon>
        <taxon>environmental samples</taxon>
    </lineage>
</organism>
<dbReference type="InterPro" id="IPR013022">
    <property type="entry name" value="Xyl_isomerase-like_TIM-brl"/>
</dbReference>
<keyword evidence="1 3" id="KW-0413">Isomerase</keyword>
<accession>A0A5B8RHB5</accession>
<dbReference type="PANTHER" id="PTHR43489">
    <property type="entry name" value="ISOMERASE"/>
    <property type="match status" value="1"/>
</dbReference>
<dbReference type="SUPFAM" id="SSF51658">
    <property type="entry name" value="Xylose isomerase-like"/>
    <property type="match status" value="1"/>
</dbReference>
<dbReference type="GO" id="GO:0008903">
    <property type="term" value="F:hydroxypyruvate isomerase activity"/>
    <property type="evidence" value="ECO:0007669"/>
    <property type="project" value="TreeGrafter"/>
</dbReference>
<evidence type="ECO:0000313" key="3">
    <source>
        <dbReference type="EMBL" id="QEA06295.1"/>
    </source>
</evidence>
<reference evidence="3" key="1">
    <citation type="submission" date="2019-06" db="EMBL/GenBank/DDBJ databases">
        <authorList>
            <person name="Murdoch R.W."/>
            <person name="Fathepure B."/>
        </authorList>
    </citation>
    <scope>NUCLEOTIDE SEQUENCE</scope>
</reference>
<dbReference type="Pfam" id="PF01261">
    <property type="entry name" value="AP_endonuc_2"/>
    <property type="match status" value="1"/>
</dbReference>